<evidence type="ECO:0000313" key="2">
    <source>
        <dbReference type="Proteomes" id="UP000886501"/>
    </source>
</evidence>
<reference evidence="1" key="1">
    <citation type="submission" date="2019-10" db="EMBL/GenBank/DDBJ databases">
        <authorList>
            <consortium name="DOE Joint Genome Institute"/>
            <person name="Kuo A."/>
            <person name="Miyauchi S."/>
            <person name="Kiss E."/>
            <person name="Drula E."/>
            <person name="Kohler A."/>
            <person name="Sanchez-Garcia M."/>
            <person name="Andreopoulos B."/>
            <person name="Barry K.W."/>
            <person name="Bonito G."/>
            <person name="Buee M."/>
            <person name="Carver A."/>
            <person name="Chen C."/>
            <person name="Cichocki N."/>
            <person name="Clum A."/>
            <person name="Culley D."/>
            <person name="Crous P.W."/>
            <person name="Fauchery L."/>
            <person name="Girlanda M."/>
            <person name="Hayes R."/>
            <person name="Keri Z."/>
            <person name="Labutti K."/>
            <person name="Lipzen A."/>
            <person name="Lombard V."/>
            <person name="Magnuson J."/>
            <person name="Maillard F."/>
            <person name="Morin E."/>
            <person name="Murat C."/>
            <person name="Nolan M."/>
            <person name="Ohm R."/>
            <person name="Pangilinan J."/>
            <person name="Pereira M."/>
            <person name="Perotto S."/>
            <person name="Peter M."/>
            <person name="Riley R."/>
            <person name="Sitrit Y."/>
            <person name="Stielow B."/>
            <person name="Szollosi G."/>
            <person name="Zifcakova L."/>
            <person name="Stursova M."/>
            <person name="Spatafora J.W."/>
            <person name="Tedersoo L."/>
            <person name="Vaario L.-M."/>
            <person name="Yamada A."/>
            <person name="Yan M."/>
            <person name="Wang P."/>
            <person name="Xu J."/>
            <person name="Bruns T."/>
            <person name="Baldrian P."/>
            <person name="Vilgalys R."/>
            <person name="Henrissat B."/>
            <person name="Grigoriev I.V."/>
            <person name="Hibbett D."/>
            <person name="Nagy L.G."/>
            <person name="Martin F.M."/>
        </authorList>
    </citation>
    <scope>NUCLEOTIDE SEQUENCE</scope>
    <source>
        <strain evidence="1">P2</strain>
    </source>
</reference>
<organism evidence="1 2">
    <name type="scientific">Thelephora ganbajun</name>
    <name type="common">Ganba fungus</name>
    <dbReference type="NCBI Taxonomy" id="370292"/>
    <lineage>
        <taxon>Eukaryota</taxon>
        <taxon>Fungi</taxon>
        <taxon>Dikarya</taxon>
        <taxon>Basidiomycota</taxon>
        <taxon>Agaricomycotina</taxon>
        <taxon>Agaricomycetes</taxon>
        <taxon>Thelephorales</taxon>
        <taxon>Thelephoraceae</taxon>
        <taxon>Thelephora</taxon>
    </lineage>
</organism>
<dbReference type="EMBL" id="MU118002">
    <property type="protein sequence ID" value="KAF9649148.1"/>
    <property type="molecule type" value="Genomic_DNA"/>
</dbReference>
<comment type="caution">
    <text evidence="1">The sequence shown here is derived from an EMBL/GenBank/DDBJ whole genome shotgun (WGS) entry which is preliminary data.</text>
</comment>
<gene>
    <name evidence="1" type="ORF">BDM02DRAFT_3114273</name>
</gene>
<protein>
    <submittedName>
        <fullName evidence="1">Uncharacterized protein</fullName>
    </submittedName>
</protein>
<accession>A0ACB6ZII3</accession>
<sequence length="52" mass="5991">MLQYLVHVPSVQLDFYVRAVRVNDTKPLTLSLTRAKIRYMALKQFVGPRASV</sequence>
<proteinExistence type="predicted"/>
<evidence type="ECO:0000313" key="1">
    <source>
        <dbReference type="EMBL" id="KAF9649148.1"/>
    </source>
</evidence>
<reference evidence="1" key="2">
    <citation type="journal article" date="2020" name="Nat. Commun.">
        <title>Large-scale genome sequencing of mycorrhizal fungi provides insights into the early evolution of symbiotic traits.</title>
        <authorList>
            <person name="Miyauchi S."/>
            <person name="Kiss E."/>
            <person name="Kuo A."/>
            <person name="Drula E."/>
            <person name="Kohler A."/>
            <person name="Sanchez-Garcia M."/>
            <person name="Morin E."/>
            <person name="Andreopoulos B."/>
            <person name="Barry K.W."/>
            <person name="Bonito G."/>
            <person name="Buee M."/>
            <person name="Carver A."/>
            <person name="Chen C."/>
            <person name="Cichocki N."/>
            <person name="Clum A."/>
            <person name="Culley D."/>
            <person name="Crous P.W."/>
            <person name="Fauchery L."/>
            <person name="Girlanda M."/>
            <person name="Hayes R.D."/>
            <person name="Keri Z."/>
            <person name="LaButti K."/>
            <person name="Lipzen A."/>
            <person name="Lombard V."/>
            <person name="Magnuson J."/>
            <person name="Maillard F."/>
            <person name="Murat C."/>
            <person name="Nolan M."/>
            <person name="Ohm R.A."/>
            <person name="Pangilinan J."/>
            <person name="Pereira M.F."/>
            <person name="Perotto S."/>
            <person name="Peter M."/>
            <person name="Pfister S."/>
            <person name="Riley R."/>
            <person name="Sitrit Y."/>
            <person name="Stielow J.B."/>
            <person name="Szollosi G."/>
            <person name="Zifcakova L."/>
            <person name="Stursova M."/>
            <person name="Spatafora J.W."/>
            <person name="Tedersoo L."/>
            <person name="Vaario L.M."/>
            <person name="Yamada A."/>
            <person name="Yan M."/>
            <person name="Wang P."/>
            <person name="Xu J."/>
            <person name="Bruns T."/>
            <person name="Baldrian P."/>
            <person name="Vilgalys R."/>
            <person name="Dunand C."/>
            <person name="Henrissat B."/>
            <person name="Grigoriev I.V."/>
            <person name="Hibbett D."/>
            <person name="Nagy L.G."/>
            <person name="Martin F.M."/>
        </authorList>
    </citation>
    <scope>NUCLEOTIDE SEQUENCE</scope>
    <source>
        <strain evidence="1">P2</strain>
    </source>
</reference>
<dbReference type="Proteomes" id="UP000886501">
    <property type="component" value="Unassembled WGS sequence"/>
</dbReference>
<keyword evidence="2" id="KW-1185">Reference proteome</keyword>
<name>A0ACB6ZII3_THEGA</name>